<dbReference type="AlphaFoldDB" id="A0A139HK15"/>
<accession>A0A139HK15</accession>
<proteinExistence type="predicted"/>
<reference evidence="1 2" key="1">
    <citation type="submission" date="2015-07" db="EMBL/GenBank/DDBJ databases">
        <title>Comparative genomics of the Sigatoka disease complex on banana suggests a link between parallel evolutionary changes in Pseudocercospora fijiensis and Pseudocercospora eumusae and increased virulence on the banana host.</title>
        <authorList>
            <person name="Chang T.-C."/>
            <person name="Salvucci A."/>
            <person name="Crous P.W."/>
            <person name="Stergiopoulos I."/>
        </authorList>
    </citation>
    <scope>NUCLEOTIDE SEQUENCE [LARGE SCALE GENOMIC DNA]</scope>
    <source>
        <strain evidence="1 2">CBS 116634</strain>
    </source>
</reference>
<dbReference type="EMBL" id="LFZO01000619">
    <property type="protein sequence ID" value="KXT02699.1"/>
    <property type="molecule type" value="Genomic_DNA"/>
</dbReference>
<dbReference type="Proteomes" id="UP000073492">
    <property type="component" value="Unassembled WGS sequence"/>
</dbReference>
<comment type="caution">
    <text evidence="1">The sequence shown here is derived from an EMBL/GenBank/DDBJ whole genome shotgun (WGS) entry which is preliminary data.</text>
</comment>
<keyword evidence="2" id="KW-1185">Reference proteome</keyword>
<protein>
    <submittedName>
        <fullName evidence="1">Uncharacterized protein</fullName>
    </submittedName>
</protein>
<organism evidence="1 2">
    <name type="scientific">Pseudocercospora musae</name>
    <dbReference type="NCBI Taxonomy" id="113226"/>
    <lineage>
        <taxon>Eukaryota</taxon>
        <taxon>Fungi</taxon>
        <taxon>Dikarya</taxon>
        <taxon>Ascomycota</taxon>
        <taxon>Pezizomycotina</taxon>
        <taxon>Dothideomycetes</taxon>
        <taxon>Dothideomycetidae</taxon>
        <taxon>Mycosphaerellales</taxon>
        <taxon>Mycosphaerellaceae</taxon>
        <taxon>Pseudocercospora</taxon>
    </lineage>
</organism>
<gene>
    <name evidence="1" type="ORF">AC579_3798</name>
</gene>
<evidence type="ECO:0000313" key="1">
    <source>
        <dbReference type="EMBL" id="KXT02699.1"/>
    </source>
</evidence>
<sequence>MSSMWPTRPRWITRIWYPPAPALISSNLFSNSSLVTSPTCSKSLRCKGRIEYFSGNADVTCGEMRSGEKSASTSGVLITPLVPLIAAIVSKSLRKGKGLNQRADLSSAFSVADMPRTGFQSSSFSVNGVATRIRFKISNRRQVKTKTDEREVQGVSEWNLRFQCNQLFLKPQRCSFVQCTSHTCTSIRSRSCSNSRVYEAYPCFLPLLGC</sequence>
<name>A0A139HK15_9PEZI</name>
<evidence type="ECO:0000313" key="2">
    <source>
        <dbReference type="Proteomes" id="UP000073492"/>
    </source>
</evidence>